<dbReference type="Proteomes" id="UP000037178">
    <property type="component" value="Unassembled WGS sequence"/>
</dbReference>
<evidence type="ECO:0000313" key="2">
    <source>
        <dbReference type="Proteomes" id="UP000037178"/>
    </source>
</evidence>
<reference evidence="1 2" key="1">
    <citation type="submission" date="2015-06" db="EMBL/GenBank/DDBJ databases">
        <title>Draft genome sequence of an Alphaproteobacteria species associated to the Mediterranean sponge Oscarella lobularis.</title>
        <authorList>
            <person name="Jourda C."/>
            <person name="Santini S."/>
            <person name="Claverie J.-M."/>
        </authorList>
    </citation>
    <scope>NUCLEOTIDE SEQUENCE [LARGE SCALE GENOMIC DNA]</scope>
    <source>
        <strain evidence="1">IGS</strain>
    </source>
</reference>
<sequence>MPEIVAVQSSFAQGARLVIFRMSQDLDKMLAAATPYIGTRYRWLAPLGAADLDGDGHMELAYIDRPHLAKTLRVWRYRDGAVSQVASLPGLTNHRIGENWISGGIRDCGAGPEMITADARWRRVIATRLEGGALIPRDIGAFDGQGSFARALVCE</sequence>
<name>A0A0J9GVL1_9RHOB</name>
<accession>A0A0J9GVL1</accession>
<comment type="caution">
    <text evidence="1">The sequence shown here is derived from an EMBL/GenBank/DDBJ whole genome shotgun (WGS) entry which is preliminary data.</text>
</comment>
<protein>
    <submittedName>
        <fullName evidence="1">Uncharacterized protein</fullName>
    </submittedName>
</protein>
<proteinExistence type="predicted"/>
<gene>
    <name evidence="1" type="ORF">AIOL_002568</name>
</gene>
<dbReference type="STRING" id="1675527.AIOL_002568"/>
<keyword evidence="2" id="KW-1185">Reference proteome</keyword>
<dbReference type="AlphaFoldDB" id="A0A0J9GVL1"/>
<dbReference type="EMBL" id="LFTY01000002">
    <property type="protein sequence ID" value="KMW57603.1"/>
    <property type="molecule type" value="Genomic_DNA"/>
</dbReference>
<evidence type="ECO:0000313" key="1">
    <source>
        <dbReference type="EMBL" id="KMW57603.1"/>
    </source>
</evidence>
<organism evidence="1 2">
    <name type="scientific">Candidatus Rhodobacter oscarellae</name>
    <dbReference type="NCBI Taxonomy" id="1675527"/>
    <lineage>
        <taxon>Bacteria</taxon>
        <taxon>Pseudomonadati</taxon>
        <taxon>Pseudomonadota</taxon>
        <taxon>Alphaproteobacteria</taxon>
        <taxon>Rhodobacterales</taxon>
        <taxon>Rhodobacter group</taxon>
        <taxon>Rhodobacter</taxon>
    </lineage>
</organism>
<dbReference type="PATRIC" id="fig|1675527.3.peg.2692"/>